<dbReference type="InterPro" id="IPR055060">
    <property type="entry name" value="ACOX_C_alpha1"/>
</dbReference>
<evidence type="ECO:0000256" key="3">
    <source>
        <dbReference type="ARBA" id="ARBA00022630"/>
    </source>
</evidence>
<dbReference type="InterPro" id="IPR036250">
    <property type="entry name" value="AcylCo_DH-like_C"/>
</dbReference>
<keyword evidence="5 10" id="KW-0560">Oxidoreductase</keyword>
<dbReference type="InterPro" id="IPR009100">
    <property type="entry name" value="AcylCoA_DH/oxidase_NM_dom_sf"/>
</dbReference>
<evidence type="ECO:0000313" key="10">
    <source>
        <dbReference type="EMBL" id="MDP9820888.1"/>
    </source>
</evidence>
<evidence type="ECO:0000256" key="5">
    <source>
        <dbReference type="ARBA" id="ARBA00023002"/>
    </source>
</evidence>
<dbReference type="InterPro" id="IPR002655">
    <property type="entry name" value="Acyl-CoA_oxidase_C"/>
</dbReference>
<dbReference type="Pfam" id="PF02771">
    <property type="entry name" value="Acyl-CoA_dh_N"/>
    <property type="match status" value="1"/>
</dbReference>
<dbReference type="InterPro" id="IPR006091">
    <property type="entry name" value="Acyl-CoA_Oxase/DH_mid-dom"/>
</dbReference>
<evidence type="ECO:0000256" key="2">
    <source>
        <dbReference type="ARBA" id="ARBA00006288"/>
    </source>
</evidence>
<dbReference type="Gene3D" id="1.20.140.10">
    <property type="entry name" value="Butyryl-CoA Dehydrogenase, subunit A, domain 3"/>
    <property type="match status" value="2"/>
</dbReference>
<dbReference type="Gene3D" id="2.40.110.10">
    <property type="entry name" value="Butyryl-CoA Dehydrogenase, subunit A, domain 2"/>
    <property type="match status" value="1"/>
</dbReference>
<dbReference type="EC" id="1.3.3.6" evidence="10"/>
<evidence type="ECO:0000259" key="6">
    <source>
        <dbReference type="Pfam" id="PF01756"/>
    </source>
</evidence>
<dbReference type="Pfam" id="PF22924">
    <property type="entry name" value="ACOX_C_alpha1"/>
    <property type="match status" value="1"/>
</dbReference>
<dbReference type="PANTHER" id="PTHR10909">
    <property type="entry name" value="ELECTRON TRANSPORT OXIDOREDUCTASE"/>
    <property type="match status" value="1"/>
</dbReference>
<feature type="domain" description="Acyl-CoA oxidase C-alpha1" evidence="9">
    <location>
        <begin position="285"/>
        <end position="444"/>
    </location>
</feature>
<feature type="domain" description="Acyl-CoA dehydrogenase/oxidase N-terminal" evidence="8">
    <location>
        <begin position="26"/>
        <end position="135"/>
    </location>
</feature>
<dbReference type="GO" id="GO:0003997">
    <property type="term" value="F:acyl-CoA oxidase activity"/>
    <property type="evidence" value="ECO:0007669"/>
    <property type="project" value="UniProtKB-EC"/>
</dbReference>
<feature type="domain" description="Acyl-CoA oxidase C-terminal" evidence="6">
    <location>
        <begin position="505"/>
        <end position="637"/>
    </location>
</feature>
<dbReference type="Pfam" id="PF02770">
    <property type="entry name" value="Acyl-CoA_dh_M"/>
    <property type="match status" value="1"/>
</dbReference>
<dbReference type="InterPro" id="IPR037069">
    <property type="entry name" value="AcylCoA_DH/ox_N_sf"/>
</dbReference>
<evidence type="ECO:0000256" key="4">
    <source>
        <dbReference type="ARBA" id="ARBA00022827"/>
    </source>
</evidence>
<accession>A0ABT9NKD9</accession>
<dbReference type="InterPro" id="IPR013786">
    <property type="entry name" value="AcylCoA_DH/ox_N"/>
</dbReference>
<dbReference type="RefSeq" id="WP_068120704.1">
    <property type="nucleotide sequence ID" value="NZ_CCXJ01000302.1"/>
</dbReference>
<dbReference type="Proteomes" id="UP001240447">
    <property type="component" value="Unassembled WGS sequence"/>
</dbReference>
<evidence type="ECO:0000259" key="8">
    <source>
        <dbReference type="Pfam" id="PF02771"/>
    </source>
</evidence>
<reference evidence="10 11" key="1">
    <citation type="submission" date="2023-07" db="EMBL/GenBank/DDBJ databases">
        <title>Sequencing the genomes of 1000 actinobacteria strains.</title>
        <authorList>
            <person name="Klenk H.-P."/>
        </authorList>
    </citation>
    <scope>NUCLEOTIDE SEQUENCE [LARGE SCALE GENOMIC DNA]</scope>
    <source>
        <strain evidence="10 11">GD13</strain>
    </source>
</reference>
<dbReference type="SUPFAM" id="SSF56645">
    <property type="entry name" value="Acyl-CoA dehydrogenase NM domain-like"/>
    <property type="match status" value="1"/>
</dbReference>
<dbReference type="EMBL" id="JAUSQM010000001">
    <property type="protein sequence ID" value="MDP9820888.1"/>
    <property type="molecule type" value="Genomic_DNA"/>
</dbReference>
<evidence type="ECO:0000259" key="7">
    <source>
        <dbReference type="Pfam" id="PF02770"/>
    </source>
</evidence>
<dbReference type="Gene3D" id="1.10.540.10">
    <property type="entry name" value="Acyl-CoA dehydrogenase/oxidase, N-terminal domain"/>
    <property type="match status" value="1"/>
</dbReference>
<dbReference type="SUPFAM" id="SSF47203">
    <property type="entry name" value="Acyl-CoA dehydrogenase C-terminal domain-like"/>
    <property type="match status" value="2"/>
</dbReference>
<evidence type="ECO:0000256" key="1">
    <source>
        <dbReference type="ARBA" id="ARBA00001974"/>
    </source>
</evidence>
<name>A0ABT9NKD9_9ACTN</name>
<gene>
    <name evidence="10" type="ORF">J2S59_000697</name>
</gene>
<organism evidence="10 11">
    <name type="scientific">Nocardioides massiliensis</name>
    <dbReference type="NCBI Taxonomy" id="1325935"/>
    <lineage>
        <taxon>Bacteria</taxon>
        <taxon>Bacillati</taxon>
        <taxon>Actinomycetota</taxon>
        <taxon>Actinomycetes</taxon>
        <taxon>Propionibacteriales</taxon>
        <taxon>Nocardioidaceae</taxon>
        <taxon>Nocardioides</taxon>
    </lineage>
</organism>
<comment type="cofactor">
    <cofactor evidence="1">
        <name>FAD</name>
        <dbReference type="ChEBI" id="CHEBI:57692"/>
    </cofactor>
</comment>
<keyword evidence="3" id="KW-0285">Flavoprotein</keyword>
<dbReference type="Pfam" id="PF01756">
    <property type="entry name" value="ACOX"/>
    <property type="match status" value="1"/>
</dbReference>
<dbReference type="InterPro" id="IPR012258">
    <property type="entry name" value="Acyl-CoA_oxidase"/>
</dbReference>
<evidence type="ECO:0000313" key="11">
    <source>
        <dbReference type="Proteomes" id="UP001240447"/>
    </source>
</evidence>
<dbReference type="PIRSF" id="PIRSF000168">
    <property type="entry name" value="Acyl-CoA_oxidase"/>
    <property type="match status" value="1"/>
</dbReference>
<feature type="domain" description="Acyl-CoA oxidase/dehydrogenase middle" evidence="7">
    <location>
        <begin position="140"/>
        <end position="249"/>
    </location>
</feature>
<proteinExistence type="inferred from homology"/>
<keyword evidence="4" id="KW-0274">FAD</keyword>
<keyword evidence="11" id="KW-1185">Reference proteome</keyword>
<protein>
    <submittedName>
        <fullName evidence="10">Acyl-CoA oxidase</fullName>
        <ecNumber evidence="10">1.3.3.6</ecNumber>
    </submittedName>
</protein>
<comment type="caution">
    <text evidence="10">The sequence shown here is derived from an EMBL/GenBank/DDBJ whole genome shotgun (WGS) entry which is preliminary data.</text>
</comment>
<comment type="similarity">
    <text evidence="2">Belongs to the acyl-CoA oxidase family.</text>
</comment>
<evidence type="ECO:0000259" key="9">
    <source>
        <dbReference type="Pfam" id="PF22924"/>
    </source>
</evidence>
<dbReference type="InterPro" id="IPR046373">
    <property type="entry name" value="Acyl-CoA_Oxase/DH_mid-dom_sf"/>
</dbReference>
<sequence length="648" mass="70672">MTNQGYQSPQVDVAALTRVLDGPYAEVRQTVRDGLVKHAGLLDEALELDRAAYRQRVLEVVLEMAEAGHTGLGFPKEYGGGGDIGASIAAFETLGLGDLSVMTKVGVQFGLFGGAILHLGSKVHHDAYLDDLISGRLLGCFAMTETGHGSNVQALGTEARYDVKTGEFVIHTPDDAARKDYIGNAALHARAAVVFAQLVIDGESEGVHAFVVPLRDEEGATLPGVRIEDCGPKIGLNGVDNGRIWFDNVRVPRTALLNRYADVSETGEYSSAIENRGRRFFTTLGTLVQGRVSVGGAGINASKVAITIAVKYALQRRQFAATDPDTEELLLDYGMHQRRLFPLLARTYALHFAQEVLAADLHRVSSNPDAADDERRALESRAAGTKALGTWHASETIQECREACGGAGYLSANRFDALRADTDVFTTFEGDNHVLLQLVAKGLLTDYSSEFEDLDQFGMMRFVAGVAVETVIERTNVHKLLERIRDVLPGGDDAWDADAGLLDPDYHLMMLRWREEHMLAGVARRLKRGMDDGMNPGEVFSRCQDHVIGAARAHVERLVLEAFVDKIATLEDGPNKAALNLLCDLYALSVIEGDRAWWMEHGRLTTQRAKAITAEIGSLCRKLRPIADDLVDALGVPPELRRTEMLDG</sequence>